<evidence type="ECO:0000256" key="1">
    <source>
        <dbReference type="SAM" id="MobiDB-lite"/>
    </source>
</evidence>
<dbReference type="Pfam" id="PF00069">
    <property type="entry name" value="Pkinase"/>
    <property type="match status" value="1"/>
</dbReference>
<dbReference type="GO" id="GO:0005524">
    <property type="term" value="F:ATP binding"/>
    <property type="evidence" value="ECO:0007669"/>
    <property type="project" value="InterPro"/>
</dbReference>
<dbReference type="PROSITE" id="PS50011">
    <property type="entry name" value="PROTEIN_KINASE_DOM"/>
    <property type="match status" value="1"/>
</dbReference>
<dbReference type="Gene3D" id="1.10.510.10">
    <property type="entry name" value="Transferase(Phosphotransferase) domain 1"/>
    <property type="match status" value="1"/>
</dbReference>
<accession>A0A914Z3W6</accession>
<dbReference type="InterPro" id="IPR050235">
    <property type="entry name" value="CK1_Ser-Thr_kinase"/>
</dbReference>
<dbReference type="Proteomes" id="UP000887577">
    <property type="component" value="Unplaced"/>
</dbReference>
<evidence type="ECO:0000259" key="2">
    <source>
        <dbReference type="PROSITE" id="PS50011"/>
    </source>
</evidence>
<evidence type="ECO:0000313" key="3">
    <source>
        <dbReference type="Proteomes" id="UP000887577"/>
    </source>
</evidence>
<feature type="compositionally biased region" description="Polar residues" evidence="1">
    <location>
        <begin position="14"/>
        <end position="24"/>
    </location>
</feature>
<feature type="domain" description="Protein kinase" evidence="2">
    <location>
        <begin position="80"/>
        <end position="251"/>
    </location>
</feature>
<sequence>MTKTRSQNDEITDLATTSSGGTLETTNTKASTPTTSATTSAATSSTATTAKTATTDRSTSSSESRKKPEYEIGTIIDGKWKVLSELGRGGCGIVYCVERCDDSNLEHPKAALKAEYVLKHYTETLAAEANILRKLQWSRHVCQLFACGRISNEINIVCMSLAGPSLSYLRRHSPQQRMTFSTGLRIAFHCLNAIEDLHCIGFLHRDIKASNFAIGYYASETRIIRILDFGFARSYVSTCIFGGYIFLVVHM</sequence>
<evidence type="ECO:0000313" key="4">
    <source>
        <dbReference type="WBParaSite" id="PSU_v2.g7393.t1"/>
    </source>
</evidence>
<feature type="region of interest" description="Disordered" evidence="1">
    <location>
        <begin position="1"/>
        <end position="67"/>
    </location>
</feature>
<protein>
    <submittedName>
        <fullName evidence="4">Protein kinase domain-containing protein</fullName>
    </submittedName>
</protein>
<organism evidence="3 4">
    <name type="scientific">Panagrolaimus superbus</name>
    <dbReference type="NCBI Taxonomy" id="310955"/>
    <lineage>
        <taxon>Eukaryota</taxon>
        <taxon>Metazoa</taxon>
        <taxon>Ecdysozoa</taxon>
        <taxon>Nematoda</taxon>
        <taxon>Chromadorea</taxon>
        <taxon>Rhabditida</taxon>
        <taxon>Tylenchina</taxon>
        <taxon>Panagrolaimomorpha</taxon>
        <taxon>Panagrolaimoidea</taxon>
        <taxon>Panagrolaimidae</taxon>
        <taxon>Panagrolaimus</taxon>
    </lineage>
</organism>
<reference evidence="4" key="1">
    <citation type="submission" date="2022-11" db="UniProtKB">
        <authorList>
            <consortium name="WormBaseParasite"/>
        </authorList>
    </citation>
    <scope>IDENTIFICATION</scope>
</reference>
<dbReference type="GO" id="GO:0004672">
    <property type="term" value="F:protein kinase activity"/>
    <property type="evidence" value="ECO:0007669"/>
    <property type="project" value="InterPro"/>
</dbReference>
<name>A0A914Z3W6_9BILA</name>
<dbReference type="SMART" id="SM00220">
    <property type="entry name" value="S_TKc"/>
    <property type="match status" value="1"/>
</dbReference>
<keyword evidence="3" id="KW-1185">Reference proteome</keyword>
<dbReference type="PANTHER" id="PTHR11909">
    <property type="entry name" value="CASEIN KINASE-RELATED"/>
    <property type="match status" value="1"/>
</dbReference>
<dbReference type="InterPro" id="IPR011009">
    <property type="entry name" value="Kinase-like_dom_sf"/>
</dbReference>
<proteinExistence type="predicted"/>
<dbReference type="SUPFAM" id="SSF56112">
    <property type="entry name" value="Protein kinase-like (PK-like)"/>
    <property type="match status" value="1"/>
</dbReference>
<feature type="compositionally biased region" description="Low complexity" evidence="1">
    <location>
        <begin position="25"/>
        <end position="62"/>
    </location>
</feature>
<dbReference type="AlphaFoldDB" id="A0A914Z3W6"/>
<dbReference type="WBParaSite" id="PSU_v2.g7393.t1">
    <property type="protein sequence ID" value="PSU_v2.g7393.t1"/>
    <property type="gene ID" value="PSU_v2.g7393"/>
</dbReference>
<dbReference type="InterPro" id="IPR000719">
    <property type="entry name" value="Prot_kinase_dom"/>
</dbReference>